<evidence type="ECO:0000313" key="3">
    <source>
        <dbReference type="Proteomes" id="UP000770661"/>
    </source>
</evidence>
<reference evidence="2" key="1">
    <citation type="submission" date="2020-07" db="EMBL/GenBank/DDBJ databases">
        <title>The High-quality genome of the commercially important snow crab, Chionoecetes opilio.</title>
        <authorList>
            <person name="Jeong J.-H."/>
            <person name="Ryu S."/>
        </authorList>
    </citation>
    <scope>NUCLEOTIDE SEQUENCE</scope>
    <source>
        <strain evidence="2">MADBK_172401_WGS</strain>
        <tissue evidence="2">Digestive gland</tissue>
    </source>
</reference>
<comment type="caution">
    <text evidence="2">The sequence shown here is derived from an EMBL/GenBank/DDBJ whole genome shotgun (WGS) entry which is preliminary data.</text>
</comment>
<organism evidence="2 3">
    <name type="scientific">Chionoecetes opilio</name>
    <name type="common">Atlantic snow crab</name>
    <name type="synonym">Cancer opilio</name>
    <dbReference type="NCBI Taxonomy" id="41210"/>
    <lineage>
        <taxon>Eukaryota</taxon>
        <taxon>Metazoa</taxon>
        <taxon>Ecdysozoa</taxon>
        <taxon>Arthropoda</taxon>
        <taxon>Crustacea</taxon>
        <taxon>Multicrustacea</taxon>
        <taxon>Malacostraca</taxon>
        <taxon>Eumalacostraca</taxon>
        <taxon>Eucarida</taxon>
        <taxon>Decapoda</taxon>
        <taxon>Pleocyemata</taxon>
        <taxon>Brachyura</taxon>
        <taxon>Eubrachyura</taxon>
        <taxon>Majoidea</taxon>
        <taxon>Majidae</taxon>
        <taxon>Chionoecetes</taxon>
    </lineage>
</organism>
<evidence type="ECO:0000313" key="2">
    <source>
        <dbReference type="EMBL" id="KAG0713869.1"/>
    </source>
</evidence>
<keyword evidence="3" id="KW-1185">Reference proteome</keyword>
<dbReference type="EMBL" id="JACEEZ010021010">
    <property type="protein sequence ID" value="KAG0713869.1"/>
    <property type="molecule type" value="Genomic_DNA"/>
</dbReference>
<sequence length="216" mass="23857">MVLRVAFLVRAAARRPLVLAAKGGMTTRRHRNTCPTPLCVSCVTDFLIRCSQCSPYRLVEKIRTNQGRAERKGWGGAFTPLWLFGDRKESLLPGRGGSFPHDISNNDPEKKSNSRLSKIWSRSGSRARGVLWCPPASRHALRLTPTRSSSTLSVLTAVHSLAHRGYSVSAHRRASHDASGSVEQTTQRPARGSVTPAVTRVHFNHLIFRPSSVIQD</sequence>
<feature type="region of interest" description="Disordered" evidence="1">
    <location>
        <begin position="95"/>
        <end position="116"/>
    </location>
</feature>
<dbReference type="Proteomes" id="UP000770661">
    <property type="component" value="Unassembled WGS sequence"/>
</dbReference>
<name>A0A8J5CKP3_CHIOP</name>
<evidence type="ECO:0000256" key="1">
    <source>
        <dbReference type="SAM" id="MobiDB-lite"/>
    </source>
</evidence>
<proteinExistence type="predicted"/>
<gene>
    <name evidence="2" type="ORF">GWK47_015243</name>
</gene>
<protein>
    <submittedName>
        <fullName evidence="2">Uncharacterized protein</fullName>
    </submittedName>
</protein>
<feature type="region of interest" description="Disordered" evidence="1">
    <location>
        <begin position="167"/>
        <end position="193"/>
    </location>
</feature>
<accession>A0A8J5CKP3</accession>
<dbReference type="AlphaFoldDB" id="A0A8J5CKP3"/>